<organism evidence="3 4">
    <name type="scientific">Pilimelia anulata</name>
    <dbReference type="NCBI Taxonomy" id="53371"/>
    <lineage>
        <taxon>Bacteria</taxon>
        <taxon>Bacillati</taxon>
        <taxon>Actinomycetota</taxon>
        <taxon>Actinomycetes</taxon>
        <taxon>Micromonosporales</taxon>
        <taxon>Micromonosporaceae</taxon>
        <taxon>Pilimelia</taxon>
    </lineage>
</organism>
<evidence type="ECO:0000259" key="2">
    <source>
        <dbReference type="Pfam" id="PF18915"/>
    </source>
</evidence>
<dbReference type="EMBL" id="BMQB01000004">
    <property type="protein sequence ID" value="GGJ91702.1"/>
    <property type="molecule type" value="Genomic_DNA"/>
</dbReference>
<evidence type="ECO:0000313" key="4">
    <source>
        <dbReference type="Proteomes" id="UP000649739"/>
    </source>
</evidence>
<feature type="region of interest" description="Disordered" evidence="1">
    <location>
        <begin position="282"/>
        <end position="378"/>
    </location>
</feature>
<dbReference type="Proteomes" id="UP000649739">
    <property type="component" value="Unassembled WGS sequence"/>
</dbReference>
<evidence type="ECO:0000256" key="1">
    <source>
        <dbReference type="SAM" id="MobiDB-lite"/>
    </source>
</evidence>
<reference evidence="3" key="1">
    <citation type="journal article" date="2014" name="Int. J. Syst. Evol. Microbiol.">
        <title>Complete genome sequence of Corynebacterium casei LMG S-19264T (=DSM 44701T), isolated from a smear-ripened cheese.</title>
        <authorList>
            <consortium name="US DOE Joint Genome Institute (JGI-PGF)"/>
            <person name="Walter F."/>
            <person name="Albersmeier A."/>
            <person name="Kalinowski J."/>
            <person name="Ruckert C."/>
        </authorList>
    </citation>
    <scope>NUCLEOTIDE SEQUENCE</scope>
    <source>
        <strain evidence="3">JCM 3090</strain>
    </source>
</reference>
<feature type="compositionally biased region" description="Polar residues" evidence="1">
    <location>
        <begin position="347"/>
        <end position="356"/>
    </location>
</feature>
<sequence length="378" mass="39629">MPAVKTMLFGRLRVERFHQLVEDPPAARRRRSRTSADDELAALAALARRGTGLGDALAPRSAPEDEFRTGLRALLVATAEREGIGVTARHPEPAAAPAAGRRRFLPQLSRTQARISALVGITVGAVVLSGMSFASDNALPGDALYPVKRVTERAGLGFTTSDVERGERHLALAKGRVNEAVAVRQDPGSFDRVLTDMENDVRDGVRLLTTAAVKERDPAPLQSVDGFVTSQRMALGGLIGQVNVNNRSRTLWSLLLLDSVAKRSQGLNNALSCGAGIAGTDNLGPKPQARPCGAAATPTPRDSAAAPERTANPPTSRARTTQPTTGSTGTPRTAPTAEPSADDESEVTPSRGTGNSRSEDPPGLLDPLLGTPGDGRGD</sequence>
<comment type="caution">
    <text evidence="3">The sequence shown here is derived from an EMBL/GenBank/DDBJ whole genome shotgun (WGS) entry which is preliminary data.</text>
</comment>
<name>A0A8J3BAC1_9ACTN</name>
<gene>
    <name evidence="3" type="ORF">GCM10010123_21880</name>
</gene>
<feature type="compositionally biased region" description="Low complexity" evidence="1">
    <location>
        <begin position="361"/>
        <end position="371"/>
    </location>
</feature>
<feature type="compositionally biased region" description="Low complexity" evidence="1">
    <location>
        <begin position="317"/>
        <end position="337"/>
    </location>
</feature>
<dbReference type="Pfam" id="PF18915">
    <property type="entry name" value="DUF5667"/>
    <property type="match status" value="1"/>
</dbReference>
<protein>
    <recommendedName>
        <fullName evidence="2">DUF5667 domain-containing protein</fullName>
    </recommendedName>
</protein>
<accession>A0A8J3BAC1</accession>
<proteinExistence type="predicted"/>
<dbReference type="AlphaFoldDB" id="A0A8J3BAC1"/>
<reference evidence="3" key="2">
    <citation type="submission" date="2020-09" db="EMBL/GenBank/DDBJ databases">
        <authorList>
            <person name="Sun Q."/>
            <person name="Ohkuma M."/>
        </authorList>
    </citation>
    <scope>NUCLEOTIDE SEQUENCE</scope>
    <source>
        <strain evidence="3">JCM 3090</strain>
    </source>
</reference>
<feature type="domain" description="DUF5667" evidence="2">
    <location>
        <begin position="138"/>
        <end position="208"/>
    </location>
</feature>
<keyword evidence="4" id="KW-1185">Reference proteome</keyword>
<evidence type="ECO:0000313" key="3">
    <source>
        <dbReference type="EMBL" id="GGJ91702.1"/>
    </source>
</evidence>
<dbReference type="InterPro" id="IPR043725">
    <property type="entry name" value="DUF5667"/>
</dbReference>